<comment type="cofactor">
    <cofactor evidence="1 9">
        <name>heme</name>
        <dbReference type="ChEBI" id="CHEBI:30413"/>
    </cofactor>
</comment>
<dbReference type="Gene3D" id="1.10.630.10">
    <property type="entry name" value="Cytochrome P450"/>
    <property type="match status" value="1"/>
</dbReference>
<evidence type="ECO:0000256" key="6">
    <source>
        <dbReference type="ARBA" id="ARBA00023002"/>
    </source>
</evidence>
<dbReference type="InterPro" id="IPR001128">
    <property type="entry name" value="Cyt_P450"/>
</dbReference>
<dbReference type="PROSITE" id="PS00086">
    <property type="entry name" value="CYTOCHROME_P450"/>
    <property type="match status" value="1"/>
</dbReference>
<dbReference type="GO" id="GO:0016705">
    <property type="term" value="F:oxidoreductase activity, acting on paired donors, with incorporation or reduction of molecular oxygen"/>
    <property type="evidence" value="ECO:0007669"/>
    <property type="project" value="InterPro"/>
</dbReference>
<evidence type="ECO:0000256" key="10">
    <source>
        <dbReference type="RuleBase" id="RU000461"/>
    </source>
</evidence>
<sequence length="458" mass="51524">MIHDRVLMLPRSRRISRYNGISHVVSRFAPVPYPTGPPGLPLIGNIFDNPGTYKHRTYKAWGPVICFRLLTEDVIVLNTREMSWNRGIALCRAGKRHRTYRKLFNGTLSASASKALWGVQEKAAHNFAGQLFAEPDYRFLDILRRSLGLNVVGKIFGSEPAQDAVGMTEEDMETYIDQADQVHALFTQALAPFAYMVDWIPILKYVPEFVPFATFKRDARRARESLEELTMFPYLKSRSRIKSGSSQKSYLDFCFASNPDPTPAEEDAIAWTAMSAYTGGSDTTIAMVTTLFLAAALHPTAQALAQLEIDKVIGQNRMPTFEDKPSLPYVNAFVQECLRPAPAVPVGVAYRAMESDTIDGYYIAEGTTIIANIWRMLHDENIYKDPSIFAPSRFLPRTGTPTNPRIVGRCEPDIISFPFGFGRRVCPAFNIRAKENEVYDANLATRWEEFQFSDGAIM</sequence>
<dbReference type="PANTHER" id="PTHR46300:SF7">
    <property type="entry name" value="P450, PUTATIVE (EUROFUNG)-RELATED"/>
    <property type="match status" value="1"/>
</dbReference>
<evidence type="ECO:0000313" key="12">
    <source>
        <dbReference type="Proteomes" id="UP001221757"/>
    </source>
</evidence>
<dbReference type="SUPFAM" id="SSF48264">
    <property type="entry name" value="Cytochrome P450"/>
    <property type="match status" value="1"/>
</dbReference>
<feature type="binding site" description="axial binding residue" evidence="9">
    <location>
        <position position="426"/>
    </location>
    <ligand>
        <name>heme</name>
        <dbReference type="ChEBI" id="CHEBI:30413"/>
    </ligand>
    <ligandPart>
        <name>Fe</name>
        <dbReference type="ChEBI" id="CHEBI:18248"/>
    </ligandPart>
</feature>
<dbReference type="PANTHER" id="PTHR46300">
    <property type="entry name" value="P450, PUTATIVE (EUROFUNG)-RELATED-RELATED"/>
    <property type="match status" value="1"/>
</dbReference>
<dbReference type="GO" id="GO:0004497">
    <property type="term" value="F:monooxygenase activity"/>
    <property type="evidence" value="ECO:0007669"/>
    <property type="project" value="UniProtKB-KW"/>
</dbReference>
<dbReference type="GO" id="GO:0005506">
    <property type="term" value="F:iron ion binding"/>
    <property type="evidence" value="ECO:0007669"/>
    <property type="project" value="InterPro"/>
</dbReference>
<keyword evidence="12" id="KW-1185">Reference proteome</keyword>
<dbReference type="Proteomes" id="UP001221757">
    <property type="component" value="Unassembled WGS sequence"/>
</dbReference>
<dbReference type="InterPro" id="IPR050364">
    <property type="entry name" value="Cytochrome_P450_fung"/>
</dbReference>
<keyword evidence="8 10" id="KW-0503">Monooxygenase</keyword>
<dbReference type="Pfam" id="PF00067">
    <property type="entry name" value="p450"/>
    <property type="match status" value="1"/>
</dbReference>
<reference evidence="11" key="1">
    <citation type="submission" date="2023-03" db="EMBL/GenBank/DDBJ databases">
        <title>Massive genome expansion in bonnet fungi (Mycena s.s.) driven by repeated elements and novel gene families across ecological guilds.</title>
        <authorList>
            <consortium name="Lawrence Berkeley National Laboratory"/>
            <person name="Harder C.B."/>
            <person name="Miyauchi S."/>
            <person name="Viragh M."/>
            <person name="Kuo A."/>
            <person name="Thoen E."/>
            <person name="Andreopoulos B."/>
            <person name="Lu D."/>
            <person name="Skrede I."/>
            <person name="Drula E."/>
            <person name="Henrissat B."/>
            <person name="Morin E."/>
            <person name="Kohler A."/>
            <person name="Barry K."/>
            <person name="LaButti K."/>
            <person name="Morin E."/>
            <person name="Salamov A."/>
            <person name="Lipzen A."/>
            <person name="Mereny Z."/>
            <person name="Hegedus B."/>
            <person name="Baldrian P."/>
            <person name="Stursova M."/>
            <person name="Weitz H."/>
            <person name="Taylor A."/>
            <person name="Grigoriev I.V."/>
            <person name="Nagy L.G."/>
            <person name="Martin F."/>
            <person name="Kauserud H."/>
        </authorList>
    </citation>
    <scope>NUCLEOTIDE SEQUENCE</scope>
    <source>
        <strain evidence="11">CBHHK067</strain>
    </source>
</reference>
<name>A0AAD7GPC1_MYCRO</name>
<comment type="similarity">
    <text evidence="3 10">Belongs to the cytochrome P450 family.</text>
</comment>
<evidence type="ECO:0000256" key="7">
    <source>
        <dbReference type="ARBA" id="ARBA00023004"/>
    </source>
</evidence>
<evidence type="ECO:0000256" key="4">
    <source>
        <dbReference type="ARBA" id="ARBA00022617"/>
    </source>
</evidence>
<accession>A0AAD7GPC1</accession>
<evidence type="ECO:0000256" key="2">
    <source>
        <dbReference type="ARBA" id="ARBA00005179"/>
    </source>
</evidence>
<comment type="caution">
    <text evidence="11">The sequence shown here is derived from an EMBL/GenBank/DDBJ whole genome shotgun (WGS) entry which is preliminary data.</text>
</comment>
<keyword evidence="4 9" id="KW-0349">Heme</keyword>
<dbReference type="PRINTS" id="PR00463">
    <property type="entry name" value="EP450I"/>
</dbReference>
<dbReference type="GO" id="GO:0020037">
    <property type="term" value="F:heme binding"/>
    <property type="evidence" value="ECO:0007669"/>
    <property type="project" value="InterPro"/>
</dbReference>
<evidence type="ECO:0000256" key="9">
    <source>
        <dbReference type="PIRSR" id="PIRSR602401-1"/>
    </source>
</evidence>
<dbReference type="InterPro" id="IPR036396">
    <property type="entry name" value="Cyt_P450_sf"/>
</dbReference>
<keyword evidence="7 9" id="KW-0408">Iron</keyword>
<proteinExistence type="inferred from homology"/>
<evidence type="ECO:0000256" key="1">
    <source>
        <dbReference type="ARBA" id="ARBA00001971"/>
    </source>
</evidence>
<dbReference type="EMBL" id="JARKIE010000025">
    <property type="protein sequence ID" value="KAJ7698744.1"/>
    <property type="molecule type" value="Genomic_DNA"/>
</dbReference>
<dbReference type="AlphaFoldDB" id="A0AAD7GPC1"/>
<evidence type="ECO:0000256" key="5">
    <source>
        <dbReference type="ARBA" id="ARBA00022723"/>
    </source>
</evidence>
<dbReference type="InterPro" id="IPR002401">
    <property type="entry name" value="Cyt_P450_E_grp-I"/>
</dbReference>
<keyword evidence="5 9" id="KW-0479">Metal-binding</keyword>
<evidence type="ECO:0000256" key="3">
    <source>
        <dbReference type="ARBA" id="ARBA00010617"/>
    </source>
</evidence>
<keyword evidence="6 10" id="KW-0560">Oxidoreductase</keyword>
<protein>
    <submittedName>
        <fullName evidence="11">Cytochrome P450</fullName>
    </submittedName>
</protein>
<dbReference type="InterPro" id="IPR017972">
    <property type="entry name" value="Cyt_P450_CS"/>
</dbReference>
<gene>
    <name evidence="11" type="ORF">B0H17DRAFT_1158357</name>
</gene>
<evidence type="ECO:0000313" key="11">
    <source>
        <dbReference type="EMBL" id="KAJ7698744.1"/>
    </source>
</evidence>
<comment type="pathway">
    <text evidence="2">Secondary metabolite biosynthesis.</text>
</comment>
<organism evidence="11 12">
    <name type="scientific">Mycena rosella</name>
    <name type="common">Pink bonnet</name>
    <name type="synonym">Agaricus rosellus</name>
    <dbReference type="NCBI Taxonomy" id="1033263"/>
    <lineage>
        <taxon>Eukaryota</taxon>
        <taxon>Fungi</taxon>
        <taxon>Dikarya</taxon>
        <taxon>Basidiomycota</taxon>
        <taxon>Agaricomycotina</taxon>
        <taxon>Agaricomycetes</taxon>
        <taxon>Agaricomycetidae</taxon>
        <taxon>Agaricales</taxon>
        <taxon>Marasmiineae</taxon>
        <taxon>Mycenaceae</taxon>
        <taxon>Mycena</taxon>
    </lineage>
</organism>
<evidence type="ECO:0000256" key="8">
    <source>
        <dbReference type="ARBA" id="ARBA00023033"/>
    </source>
</evidence>